<sequence length="303" mass="34554">MSLLRPTSNTSVQFETSSAAPPAKSQETVPKMSVQQDATLTSPPSTSSTAKPFFDLPAELRNKVYHCLFSGQKILIEGRRNGAVIQRDRKLGCNILLTGKGALAEAKPVLLSQILLELDLNSIWLENKHWPSKKFREDRGYPKEIHTSGRSDLQGLCHTDLTLVHAVDVHIMWWQWDDIIAILLTMPRLYSLSFRQTDPVRLVRVSINLSPPQNYTKNEWNRFLERLGKCYTSSKQALILEHLQQVAQQEKQPAQLLYKWAFKGVVTVNAELVNQTIWVVSARDETKILMPKRVEPELRNWCG</sequence>
<keyword evidence="3" id="KW-1185">Reference proteome</keyword>
<protein>
    <submittedName>
        <fullName evidence="2">Uncharacterized protein</fullName>
    </submittedName>
</protein>
<feature type="compositionally biased region" description="Low complexity" evidence="1">
    <location>
        <begin position="39"/>
        <end position="48"/>
    </location>
</feature>
<dbReference type="Proteomes" id="UP001172673">
    <property type="component" value="Unassembled WGS sequence"/>
</dbReference>
<dbReference type="EMBL" id="JAPDRK010000016">
    <property type="protein sequence ID" value="KAJ9605565.1"/>
    <property type="molecule type" value="Genomic_DNA"/>
</dbReference>
<feature type="region of interest" description="Disordered" evidence="1">
    <location>
        <begin position="1"/>
        <end position="48"/>
    </location>
</feature>
<reference evidence="2" key="1">
    <citation type="submission" date="2022-10" db="EMBL/GenBank/DDBJ databases">
        <title>Culturing micro-colonial fungi from biological soil crusts in the Mojave desert and describing Neophaeococcomyces mojavensis, and introducing the new genera and species Taxawa tesnikishii.</title>
        <authorList>
            <person name="Kurbessoian T."/>
            <person name="Stajich J.E."/>
        </authorList>
    </citation>
    <scope>NUCLEOTIDE SEQUENCE</scope>
    <source>
        <strain evidence="2">TK_41</strain>
    </source>
</reference>
<accession>A0AA38X2G7</accession>
<proteinExistence type="predicted"/>
<comment type="caution">
    <text evidence="2">The sequence shown here is derived from an EMBL/GenBank/DDBJ whole genome shotgun (WGS) entry which is preliminary data.</text>
</comment>
<evidence type="ECO:0000313" key="3">
    <source>
        <dbReference type="Proteomes" id="UP001172673"/>
    </source>
</evidence>
<gene>
    <name evidence="2" type="ORF">H2200_010222</name>
</gene>
<feature type="compositionally biased region" description="Polar residues" evidence="1">
    <location>
        <begin position="1"/>
        <end position="38"/>
    </location>
</feature>
<evidence type="ECO:0000256" key="1">
    <source>
        <dbReference type="SAM" id="MobiDB-lite"/>
    </source>
</evidence>
<dbReference type="AlphaFoldDB" id="A0AA38X2G7"/>
<name>A0AA38X2G7_9EURO</name>
<evidence type="ECO:0000313" key="2">
    <source>
        <dbReference type="EMBL" id="KAJ9605565.1"/>
    </source>
</evidence>
<organism evidence="2 3">
    <name type="scientific">Cladophialophora chaetospira</name>
    <dbReference type="NCBI Taxonomy" id="386627"/>
    <lineage>
        <taxon>Eukaryota</taxon>
        <taxon>Fungi</taxon>
        <taxon>Dikarya</taxon>
        <taxon>Ascomycota</taxon>
        <taxon>Pezizomycotina</taxon>
        <taxon>Eurotiomycetes</taxon>
        <taxon>Chaetothyriomycetidae</taxon>
        <taxon>Chaetothyriales</taxon>
        <taxon>Herpotrichiellaceae</taxon>
        <taxon>Cladophialophora</taxon>
    </lineage>
</organism>